<dbReference type="InterPro" id="IPR002933">
    <property type="entry name" value="Peptidase_M20"/>
</dbReference>
<dbReference type="SUPFAM" id="SSF53187">
    <property type="entry name" value="Zn-dependent exopeptidases"/>
    <property type="match status" value="1"/>
</dbReference>
<dbReference type="Proteomes" id="UP000788993">
    <property type="component" value="Unassembled WGS sequence"/>
</dbReference>
<gene>
    <name evidence="8" type="ORF">OGATHE_000192</name>
</gene>
<dbReference type="PROSITE" id="PS00678">
    <property type="entry name" value="WD_REPEATS_1"/>
    <property type="match status" value="1"/>
</dbReference>
<keyword evidence="4" id="KW-0479">Metal-binding</keyword>
<protein>
    <submittedName>
        <fullName evidence="8">Uncharacterized protein</fullName>
    </submittedName>
</protein>
<dbReference type="Gene3D" id="3.40.630.10">
    <property type="entry name" value="Zn peptidases"/>
    <property type="match status" value="1"/>
</dbReference>
<dbReference type="Gene3D" id="2.130.10.10">
    <property type="entry name" value="YVTN repeat-like/Quinoprotein amine dehydrogenase"/>
    <property type="match status" value="2"/>
</dbReference>
<evidence type="ECO:0000256" key="7">
    <source>
        <dbReference type="SAM" id="MobiDB-lite"/>
    </source>
</evidence>
<evidence type="ECO:0000313" key="9">
    <source>
        <dbReference type="Proteomes" id="UP000788993"/>
    </source>
</evidence>
<keyword evidence="2" id="KW-0853">WD repeat</keyword>
<evidence type="ECO:0000313" key="8">
    <source>
        <dbReference type="EMBL" id="KAH3678642.1"/>
    </source>
</evidence>
<accession>A0A1B7SHN0</accession>
<keyword evidence="5" id="KW-0677">Repeat</keyword>
<comment type="similarity">
    <text evidence="1">Belongs to the peptidase M20A family.</text>
</comment>
<dbReference type="InterPro" id="IPR001680">
    <property type="entry name" value="WD40_rpt"/>
</dbReference>
<dbReference type="Pfam" id="PF07687">
    <property type="entry name" value="M20_dimer"/>
    <property type="match status" value="1"/>
</dbReference>
<reference evidence="8" key="1">
    <citation type="journal article" date="2021" name="Open Biol.">
        <title>Shared evolutionary footprints suggest mitochondrial oxidative damage underlies multiple complex I losses in fungi.</title>
        <authorList>
            <person name="Schikora-Tamarit M.A."/>
            <person name="Marcet-Houben M."/>
            <person name="Nosek J."/>
            <person name="Gabaldon T."/>
        </authorList>
    </citation>
    <scope>NUCLEOTIDE SEQUENCE</scope>
    <source>
        <strain evidence="8">NCAIM Y.01608</strain>
    </source>
</reference>
<dbReference type="Gene3D" id="3.30.70.360">
    <property type="match status" value="1"/>
</dbReference>
<dbReference type="InterPro" id="IPR036322">
    <property type="entry name" value="WD40_repeat_dom_sf"/>
</dbReference>
<dbReference type="SUPFAM" id="SSF50978">
    <property type="entry name" value="WD40 repeat-like"/>
    <property type="match status" value="1"/>
</dbReference>
<feature type="compositionally biased region" description="Polar residues" evidence="7">
    <location>
        <begin position="11"/>
        <end position="34"/>
    </location>
</feature>
<dbReference type="GO" id="GO:0034399">
    <property type="term" value="C:nuclear periphery"/>
    <property type="evidence" value="ECO:0007669"/>
    <property type="project" value="EnsemblFungi"/>
</dbReference>
<dbReference type="GO" id="GO:0042802">
    <property type="term" value="F:identical protein binding"/>
    <property type="evidence" value="ECO:0007669"/>
    <property type="project" value="EnsemblFungi"/>
</dbReference>
<proteinExistence type="inferred from homology"/>
<evidence type="ECO:0000256" key="6">
    <source>
        <dbReference type="ARBA" id="ARBA00022801"/>
    </source>
</evidence>
<dbReference type="InterPro" id="IPR019775">
    <property type="entry name" value="WD40_repeat_CS"/>
</dbReference>
<dbReference type="InterPro" id="IPR011650">
    <property type="entry name" value="Peptidase_M20_dimer"/>
</dbReference>
<reference evidence="8" key="2">
    <citation type="submission" date="2021-01" db="EMBL/GenBank/DDBJ databases">
        <authorList>
            <person name="Schikora-Tamarit M.A."/>
        </authorList>
    </citation>
    <scope>NUCLEOTIDE SEQUENCE</scope>
    <source>
        <strain evidence="8">NCAIM Y.01608</strain>
    </source>
</reference>
<dbReference type="GO" id="GO:0006508">
    <property type="term" value="P:proteolysis"/>
    <property type="evidence" value="ECO:0007669"/>
    <property type="project" value="UniProtKB-KW"/>
</dbReference>
<dbReference type="GO" id="GO:0006751">
    <property type="term" value="P:glutathione catabolic process"/>
    <property type="evidence" value="ECO:0007669"/>
    <property type="project" value="EnsemblFungi"/>
</dbReference>
<sequence length="843" mass="94623">MFPPHDRSLPLLSQSNTWRSGSQTPDSVSVYEESSGTGDPTLVHKWSNDSSIVCVACSPKNHLLFCGTQDSRILVYDLRTFQRVREYKAHWGSVLCLLVSDCETRLFSGGTDSLVRIWDISPNGELKGTYTVYSLIDVGDIFSIAWSESRKTIMFGAQNASLSYVQIGLESHVQNPHQMPFRRYDKFFDSAGCSMSAEDDATNQQELGTLIEVPSQNIIPYAHNGYIYCMEMFTLQDGIAEHGDYTEFLITGGGDGVVNIWGLKSRIELLWSLENEESVLSFARNKGSTYLYCGLAQGRVNVWDLSTLQQIKSYESEEGDIVSLAVYGDCLFKGTNSGVTKWKSRGEIRSSWIDHNGCCHAVKVVKLKNYPYLITAGTDHSVALWDISVLDKAETEQRPVDLTSTDRMLEVLAKLVEYRTVSKLPALYIDQSRRCANFLRTLLRNLGASQVLLLPVPNANPVVYALFKANRPTKKPVRILWYGHYDVIDVSSTDSWSTEPFHLTAQNGYLYARGVSDNKGPLLAAMYAVAELFQKEELEADVLILLEGEEESGSFGFQEVVQENRSLFGEIDWVFLSNSYWLDDTVPCLNYGLRGVISATVEVRSDKPDRHSGVDGGISREPTIDLINLLSKLNADDGKVNLPDFYTPVRKVTKHELESYEKITSKISKLRSDELMAKWRLPSLTIHNVSVSGPNNSTVIPQTASASLSIRIVPDQDLQRIKSSLISYLEEKFALLHTENHLTVRVIHEAEPWLADVNNAANKILLKNIEQEWGVEPLLIREGGSIPSIRFLEKTFGCEAVHLPTGQASDNAHLNNERIRITNLFKTKEILKNTLNRLPKRHN</sequence>
<keyword evidence="6" id="KW-0378">Hydrolase</keyword>
<dbReference type="PRINTS" id="PR00320">
    <property type="entry name" value="GPROTEINBRPT"/>
</dbReference>
<dbReference type="PROSITE" id="PS50294">
    <property type="entry name" value="WD_REPEATS_REGION"/>
    <property type="match status" value="1"/>
</dbReference>
<dbReference type="InterPro" id="IPR051458">
    <property type="entry name" value="Cyt/Met_Dipeptidase"/>
</dbReference>
<dbReference type="AlphaFoldDB" id="A0A1B7SHN0"/>
<dbReference type="GO" id="GO:0005737">
    <property type="term" value="C:cytoplasm"/>
    <property type="evidence" value="ECO:0007669"/>
    <property type="project" value="EnsemblFungi"/>
</dbReference>
<evidence type="ECO:0000256" key="5">
    <source>
        <dbReference type="ARBA" id="ARBA00022737"/>
    </source>
</evidence>
<dbReference type="EMBL" id="JAEUBD010000014">
    <property type="protein sequence ID" value="KAH3678642.1"/>
    <property type="molecule type" value="Genomic_DNA"/>
</dbReference>
<evidence type="ECO:0000256" key="4">
    <source>
        <dbReference type="ARBA" id="ARBA00022723"/>
    </source>
</evidence>
<dbReference type="SMART" id="SM00320">
    <property type="entry name" value="WD40"/>
    <property type="match status" value="5"/>
</dbReference>
<dbReference type="GO" id="GO:0036374">
    <property type="term" value="F:glutathione hydrolase activity"/>
    <property type="evidence" value="ECO:0007669"/>
    <property type="project" value="EnsemblFungi"/>
</dbReference>
<keyword evidence="3" id="KW-0645">Protease</keyword>
<dbReference type="GO" id="GO:0046872">
    <property type="term" value="F:metal ion binding"/>
    <property type="evidence" value="ECO:0007669"/>
    <property type="project" value="UniProtKB-KW"/>
</dbReference>
<evidence type="ECO:0000256" key="1">
    <source>
        <dbReference type="ARBA" id="ARBA00006247"/>
    </source>
</evidence>
<dbReference type="PANTHER" id="PTHR43270">
    <property type="entry name" value="BETA-ALA-HIS DIPEPTIDASE"/>
    <property type="match status" value="1"/>
</dbReference>
<dbReference type="InterPro" id="IPR020472">
    <property type="entry name" value="WD40_PAC1"/>
</dbReference>
<keyword evidence="9" id="KW-1185">Reference proteome</keyword>
<dbReference type="Pfam" id="PF00400">
    <property type="entry name" value="WD40"/>
    <property type="match status" value="2"/>
</dbReference>
<dbReference type="Pfam" id="PF01546">
    <property type="entry name" value="Peptidase_M20"/>
    <property type="match status" value="1"/>
</dbReference>
<dbReference type="RefSeq" id="XP_018210916.1">
    <property type="nucleotide sequence ID" value="XM_018353000.1"/>
</dbReference>
<dbReference type="PROSITE" id="PS50082">
    <property type="entry name" value="WD_REPEATS_2"/>
    <property type="match status" value="2"/>
</dbReference>
<comment type="caution">
    <text evidence="8">The sequence shown here is derived from an EMBL/GenBank/DDBJ whole genome shotgun (WGS) entry which is preliminary data.</text>
</comment>
<dbReference type="PIRSF" id="PIRSF037237">
    <property type="entry name" value="Peptidase_WD_repeats_DUG2"/>
    <property type="match status" value="1"/>
</dbReference>
<dbReference type="InterPro" id="IPR015943">
    <property type="entry name" value="WD40/YVTN_repeat-like_dom_sf"/>
</dbReference>
<dbReference type="PANTHER" id="PTHR43270:SF8">
    <property type="entry name" value="DI- AND TRIPEPTIDASE DUG2-RELATED"/>
    <property type="match status" value="1"/>
</dbReference>
<dbReference type="InterPro" id="IPR017149">
    <property type="entry name" value="GSH_degradosome_Dug2"/>
</dbReference>
<name>A0A1B7SHN0_9ASCO</name>
<evidence type="ECO:0000256" key="2">
    <source>
        <dbReference type="ARBA" id="ARBA00022574"/>
    </source>
</evidence>
<dbReference type="GO" id="GO:0061672">
    <property type="term" value="C:glutathione hydrolase complex"/>
    <property type="evidence" value="ECO:0007669"/>
    <property type="project" value="EnsemblFungi"/>
</dbReference>
<feature type="region of interest" description="Disordered" evidence="7">
    <location>
        <begin position="1"/>
        <end position="34"/>
    </location>
</feature>
<organism evidence="8 9">
    <name type="scientific">Ogataea polymorpha</name>
    <dbReference type="NCBI Taxonomy" id="460523"/>
    <lineage>
        <taxon>Eukaryota</taxon>
        <taxon>Fungi</taxon>
        <taxon>Dikarya</taxon>
        <taxon>Ascomycota</taxon>
        <taxon>Saccharomycotina</taxon>
        <taxon>Pichiomycetes</taxon>
        <taxon>Pichiales</taxon>
        <taxon>Pichiaceae</taxon>
        <taxon>Ogataea</taxon>
    </lineage>
</organism>
<evidence type="ECO:0000256" key="3">
    <source>
        <dbReference type="ARBA" id="ARBA00022670"/>
    </source>
</evidence>